<reference evidence="10 11" key="1">
    <citation type="submission" date="2020-12" db="EMBL/GenBank/DDBJ databases">
        <title>Oil enriched cultivation method for isolating marine PHA-producing bacteria.</title>
        <authorList>
            <person name="Zheng W."/>
            <person name="Yu S."/>
            <person name="Huang Y."/>
        </authorList>
    </citation>
    <scope>NUCLEOTIDE SEQUENCE [LARGE SCALE GENOMIC DNA]</scope>
    <source>
        <strain evidence="10 11">SN0-2</strain>
    </source>
</reference>
<dbReference type="EC" id="3.2.2.5" evidence="4"/>
<dbReference type="SUPFAM" id="SSF52467">
    <property type="entry name" value="DHS-like NAD/FAD-binding domain"/>
    <property type="match status" value="1"/>
</dbReference>
<keyword evidence="3" id="KW-0051">Antiviral defense</keyword>
<evidence type="ECO:0000313" key="10">
    <source>
        <dbReference type="EMBL" id="MBN8431565.1"/>
    </source>
</evidence>
<accession>A0ABS3E8E9</accession>
<evidence type="ECO:0000256" key="3">
    <source>
        <dbReference type="ARBA" id="ARBA00023118"/>
    </source>
</evidence>
<dbReference type="RefSeq" id="WP_207002371.1">
    <property type="nucleotide sequence ID" value="NZ_JAEKJR010000002.1"/>
</dbReference>
<dbReference type="EMBL" id="JAEKJR010000002">
    <property type="protein sequence ID" value="MBN8431565.1"/>
    <property type="molecule type" value="Genomic_DNA"/>
</dbReference>
<evidence type="ECO:0000256" key="1">
    <source>
        <dbReference type="ARBA" id="ARBA00022801"/>
    </source>
</evidence>
<keyword evidence="1" id="KW-0378">Hydrolase</keyword>
<evidence type="ECO:0000256" key="8">
    <source>
        <dbReference type="PROSITE-ProRule" id="PRU00236"/>
    </source>
</evidence>
<evidence type="ECO:0000256" key="6">
    <source>
        <dbReference type="ARBA" id="ARBA00035033"/>
    </source>
</evidence>
<comment type="caution">
    <text evidence="8">Lacks conserved residue(s) required for the propagation of feature annotation.</text>
</comment>
<dbReference type="Pfam" id="PF18185">
    <property type="entry name" value="STALD"/>
    <property type="match status" value="1"/>
</dbReference>
<keyword evidence="2" id="KW-0520">NAD</keyword>
<feature type="domain" description="Deacetylase sirtuin-type" evidence="9">
    <location>
        <begin position="15"/>
        <end position="297"/>
    </location>
</feature>
<evidence type="ECO:0000256" key="2">
    <source>
        <dbReference type="ARBA" id="ARBA00023027"/>
    </source>
</evidence>
<sequence length="486" mass="54972">MELGKSKKFIGVMSLVSIENFIKKFSREIDENNAAIFAGAGLSVGAGFVNWSDLLREIAEELNLDVDKETDLVSLAQYHLNDRGANRDGLNRAIIDHFLNENSVTENHRILARLPIATYWTTNYDCLIERALSEAGKIPDVKHAKADLPRTIRNRDAVVYKMHGDAQYPNDAVIAKDDYQTYMQKRGPFVTALAGELVSKTFLFLGFSFSDPNLDHVLGRIRSEVGICQRTHYCILRKEQQQESDSPGDFEYRQIKQNHFVNDLKHRYNIQTVLIDSYDQVTEILKKIECVHKRKTIFISGAADDYSPWSDADAMNLCADISALVVQKGFRIVNGLGLGVGSAIVEGALREIYRNQRGKLTDQLQIRPFPQSDDAKKIWRRYREDMLDYSGVAIFIFGNKAIENGLASSAGMREEFDISLAKGVLPLPLGFTGSISEELWREVVSNFENIFPKNLKNIKPYLLSLGDKTRLDKDHLKTLESILNNL</sequence>
<evidence type="ECO:0000256" key="5">
    <source>
        <dbReference type="ARBA" id="ARBA00035014"/>
    </source>
</evidence>
<dbReference type="InterPro" id="IPR041486">
    <property type="entry name" value="ThsA_STALD"/>
</dbReference>
<evidence type="ECO:0000256" key="4">
    <source>
        <dbReference type="ARBA" id="ARBA00034327"/>
    </source>
</evidence>
<protein>
    <recommendedName>
        <fullName evidence="6">NAD(+) hydrolase ThsA</fullName>
        <ecNumber evidence="4">3.2.2.5</ecNumber>
    </recommendedName>
</protein>
<evidence type="ECO:0000259" key="9">
    <source>
        <dbReference type="PROSITE" id="PS50305"/>
    </source>
</evidence>
<evidence type="ECO:0000313" key="11">
    <source>
        <dbReference type="Proteomes" id="UP000664293"/>
    </source>
</evidence>
<comment type="similarity">
    <text evidence="5">Belongs to the soluble Thoeris ThsA family.</text>
</comment>
<comment type="catalytic activity">
    <reaction evidence="7">
        <text>NAD(+) + H2O = ADP-D-ribose + nicotinamide + H(+)</text>
        <dbReference type="Rhea" id="RHEA:16301"/>
        <dbReference type="ChEBI" id="CHEBI:15377"/>
        <dbReference type="ChEBI" id="CHEBI:15378"/>
        <dbReference type="ChEBI" id="CHEBI:17154"/>
        <dbReference type="ChEBI" id="CHEBI:57540"/>
        <dbReference type="ChEBI" id="CHEBI:57967"/>
        <dbReference type="EC" id="3.2.2.5"/>
    </reaction>
    <physiologicalReaction direction="left-to-right" evidence="7">
        <dbReference type="Rhea" id="RHEA:16302"/>
    </physiologicalReaction>
</comment>
<keyword evidence="11" id="KW-1185">Reference proteome</keyword>
<dbReference type="InterPro" id="IPR026590">
    <property type="entry name" value="Ssirtuin_cat_dom"/>
</dbReference>
<evidence type="ECO:0000256" key="7">
    <source>
        <dbReference type="ARBA" id="ARBA00047575"/>
    </source>
</evidence>
<gene>
    <name evidence="10" type="ORF">JF535_11940</name>
</gene>
<dbReference type="InterPro" id="IPR029035">
    <property type="entry name" value="DHS-like_NAD/FAD-binding_dom"/>
</dbReference>
<dbReference type="PROSITE" id="PS50305">
    <property type="entry name" value="SIRTUIN"/>
    <property type="match status" value="1"/>
</dbReference>
<organism evidence="10 11">
    <name type="scientific">Microbulbifer salipaludis</name>
    <dbReference type="NCBI Taxonomy" id="187980"/>
    <lineage>
        <taxon>Bacteria</taxon>
        <taxon>Pseudomonadati</taxon>
        <taxon>Pseudomonadota</taxon>
        <taxon>Gammaproteobacteria</taxon>
        <taxon>Cellvibrionales</taxon>
        <taxon>Microbulbiferaceae</taxon>
        <taxon>Microbulbifer</taxon>
    </lineage>
</organism>
<name>A0ABS3E8E9_9GAMM</name>
<dbReference type="Proteomes" id="UP000664293">
    <property type="component" value="Unassembled WGS sequence"/>
</dbReference>
<comment type="caution">
    <text evidence="10">The sequence shown here is derived from an EMBL/GenBank/DDBJ whole genome shotgun (WGS) entry which is preliminary data.</text>
</comment>
<dbReference type="Pfam" id="PF13289">
    <property type="entry name" value="SIR2_2"/>
    <property type="match status" value="1"/>
</dbReference>
<proteinExistence type="inferred from homology"/>